<feature type="transmembrane region" description="Helical" evidence="3">
    <location>
        <begin position="197"/>
        <end position="223"/>
    </location>
</feature>
<dbReference type="SUPFAM" id="SSF103473">
    <property type="entry name" value="MFS general substrate transporter"/>
    <property type="match status" value="1"/>
</dbReference>
<feature type="transmembrane region" description="Helical" evidence="3">
    <location>
        <begin position="68"/>
        <end position="89"/>
    </location>
</feature>
<dbReference type="InterPro" id="IPR011701">
    <property type="entry name" value="MFS"/>
</dbReference>
<feature type="transmembrane region" description="Helical" evidence="3">
    <location>
        <begin position="135"/>
        <end position="154"/>
    </location>
</feature>
<evidence type="ECO:0000313" key="6">
    <source>
        <dbReference type="Proteomes" id="UP000284706"/>
    </source>
</evidence>
<feature type="domain" description="Major facilitator superfamily (MFS) profile" evidence="4">
    <location>
        <begin position="290"/>
        <end position="478"/>
    </location>
</feature>
<dbReference type="InterPro" id="IPR050327">
    <property type="entry name" value="Proton-linked_MCT"/>
</dbReference>
<feature type="transmembrane region" description="Helical" evidence="3">
    <location>
        <begin position="325"/>
        <end position="344"/>
    </location>
</feature>
<dbReference type="GO" id="GO:0016020">
    <property type="term" value="C:membrane"/>
    <property type="evidence" value="ECO:0007669"/>
    <property type="project" value="UniProtKB-SubCell"/>
</dbReference>
<keyword evidence="3" id="KW-0812">Transmembrane</keyword>
<dbReference type="Proteomes" id="UP000284706">
    <property type="component" value="Unassembled WGS sequence"/>
</dbReference>
<dbReference type="AlphaFoldDB" id="A0A409W309"/>
<keyword evidence="6" id="KW-1185">Reference proteome</keyword>
<gene>
    <name evidence="5" type="ORF">CVT26_003504</name>
</gene>
<feature type="transmembrane region" description="Helical" evidence="3">
    <location>
        <begin position="416"/>
        <end position="436"/>
    </location>
</feature>
<dbReference type="InterPro" id="IPR036259">
    <property type="entry name" value="MFS_trans_sf"/>
</dbReference>
<dbReference type="PROSITE" id="PS50850">
    <property type="entry name" value="MFS"/>
    <property type="match status" value="1"/>
</dbReference>
<comment type="caution">
    <text evidence="5">The sequence shown here is derived from an EMBL/GenBank/DDBJ whole genome shotgun (WGS) entry which is preliminary data.</text>
</comment>
<dbReference type="InterPro" id="IPR020846">
    <property type="entry name" value="MFS_dom"/>
</dbReference>
<keyword evidence="3" id="KW-1133">Transmembrane helix</keyword>
<dbReference type="OrthoDB" id="6499973at2759"/>
<feature type="transmembrane region" description="Helical" evidence="3">
    <location>
        <begin position="351"/>
        <end position="374"/>
    </location>
</feature>
<proteinExistence type="inferred from homology"/>
<feature type="transmembrane region" description="Helical" evidence="3">
    <location>
        <begin position="166"/>
        <end position="185"/>
    </location>
</feature>
<comment type="similarity">
    <text evidence="2">Belongs to the major facilitator superfamily. Monocarboxylate porter (TC 2.A.1.13) family.</text>
</comment>
<evidence type="ECO:0000313" key="5">
    <source>
        <dbReference type="EMBL" id="PPQ72883.1"/>
    </source>
</evidence>
<name>A0A409W309_9AGAR</name>
<accession>A0A409W309</accession>
<reference evidence="5 6" key="1">
    <citation type="journal article" date="2018" name="Evol. Lett.">
        <title>Horizontal gene cluster transfer increased hallucinogenic mushroom diversity.</title>
        <authorList>
            <person name="Reynolds H.T."/>
            <person name="Vijayakumar V."/>
            <person name="Gluck-Thaler E."/>
            <person name="Korotkin H.B."/>
            <person name="Matheny P.B."/>
            <person name="Slot J.C."/>
        </authorList>
    </citation>
    <scope>NUCLEOTIDE SEQUENCE [LARGE SCALE GENOMIC DNA]</scope>
    <source>
        <strain evidence="5 6">SRW20</strain>
    </source>
</reference>
<sequence>MSYSTDTLQVPQNHHTKEASMADSLTDFRSLPSKSSDQLLNMDSRSTLRLTMLKTKNEQRGSEGGLKAWLTVIGAWLVMFSTFGYLYSFGVYQDFYTRFFLSTHSPGKIAWIGSFQLMMPFAFGVLSGKLFDMGYFHLLEIFGSSIFVISLFMLSLARPQVYSDVFLSQALGMGVGLGLTFIPTIGIVTHHFERQKVLATGIVMSGSSLGAVVFPISTLILLLRPVRLSDSVFFVYNLIASYGFEKTVQASAYIVLGLLFIANCLMRTAYTNASAEKPKPDIKTFFTDIPYMLGSLGALVAMFGFYFPLIYLQLYSVLHGVDTNLAFYSIAIINAASTVGRVLGNYIAHHYGAFNVGVTCTLITAASVFAVFGVHDSTSLILVSLFHGLFAGAWLSVSVAALGTLSRHPHEVGARIGIALAISSFGSLGAAPVQGALLESTYEWNRPIAFSGVLLVVASFIFLLARTILSKERSTWKV</sequence>
<evidence type="ECO:0000259" key="4">
    <source>
        <dbReference type="PROSITE" id="PS50850"/>
    </source>
</evidence>
<evidence type="ECO:0000256" key="3">
    <source>
        <dbReference type="SAM" id="Phobius"/>
    </source>
</evidence>
<comment type="subcellular location">
    <subcellularLocation>
        <location evidence="1">Membrane</location>
        <topology evidence="1">Multi-pass membrane protein</topology>
    </subcellularLocation>
</comment>
<organism evidence="5 6">
    <name type="scientific">Gymnopilus dilepis</name>
    <dbReference type="NCBI Taxonomy" id="231916"/>
    <lineage>
        <taxon>Eukaryota</taxon>
        <taxon>Fungi</taxon>
        <taxon>Dikarya</taxon>
        <taxon>Basidiomycota</taxon>
        <taxon>Agaricomycotina</taxon>
        <taxon>Agaricomycetes</taxon>
        <taxon>Agaricomycetidae</taxon>
        <taxon>Agaricales</taxon>
        <taxon>Agaricineae</taxon>
        <taxon>Hymenogastraceae</taxon>
        <taxon>Gymnopilus</taxon>
    </lineage>
</organism>
<feature type="transmembrane region" description="Helical" evidence="3">
    <location>
        <begin position="291"/>
        <end position="313"/>
    </location>
</feature>
<feature type="transmembrane region" description="Helical" evidence="3">
    <location>
        <begin position="380"/>
        <end position="404"/>
    </location>
</feature>
<feature type="transmembrane region" description="Helical" evidence="3">
    <location>
        <begin position="448"/>
        <end position="469"/>
    </location>
</feature>
<dbReference type="GO" id="GO:0022857">
    <property type="term" value="F:transmembrane transporter activity"/>
    <property type="evidence" value="ECO:0007669"/>
    <property type="project" value="InterPro"/>
</dbReference>
<feature type="transmembrane region" description="Helical" evidence="3">
    <location>
        <begin position="109"/>
        <end position="128"/>
    </location>
</feature>
<dbReference type="PANTHER" id="PTHR11360">
    <property type="entry name" value="MONOCARBOXYLATE TRANSPORTER"/>
    <property type="match status" value="1"/>
</dbReference>
<dbReference type="Gene3D" id="1.20.1250.20">
    <property type="entry name" value="MFS general substrate transporter like domains"/>
    <property type="match status" value="2"/>
</dbReference>
<dbReference type="InParanoid" id="A0A409W309"/>
<dbReference type="PANTHER" id="PTHR11360:SF252">
    <property type="entry name" value="MAJOR FACILITATOR SUPERFAMILY (MFS) PROFILE DOMAIN-CONTAINING PROTEIN-RELATED"/>
    <property type="match status" value="1"/>
</dbReference>
<protein>
    <recommendedName>
        <fullName evidence="4">Major facilitator superfamily (MFS) profile domain-containing protein</fullName>
    </recommendedName>
</protein>
<evidence type="ECO:0000256" key="1">
    <source>
        <dbReference type="ARBA" id="ARBA00004141"/>
    </source>
</evidence>
<keyword evidence="3" id="KW-0472">Membrane</keyword>
<dbReference type="Pfam" id="PF07690">
    <property type="entry name" value="MFS_1"/>
    <property type="match status" value="1"/>
</dbReference>
<evidence type="ECO:0000256" key="2">
    <source>
        <dbReference type="ARBA" id="ARBA00006727"/>
    </source>
</evidence>
<dbReference type="EMBL" id="NHYE01005434">
    <property type="protein sequence ID" value="PPQ72883.1"/>
    <property type="molecule type" value="Genomic_DNA"/>
</dbReference>